<evidence type="ECO:0000313" key="2">
    <source>
        <dbReference type="Proteomes" id="UP000886501"/>
    </source>
</evidence>
<gene>
    <name evidence="1" type="ORF">BDM02DRAFT_3124209</name>
</gene>
<protein>
    <submittedName>
        <fullName evidence="1">Uncharacterized protein</fullName>
    </submittedName>
</protein>
<reference evidence="1" key="2">
    <citation type="journal article" date="2020" name="Nat. Commun.">
        <title>Large-scale genome sequencing of mycorrhizal fungi provides insights into the early evolution of symbiotic traits.</title>
        <authorList>
            <person name="Miyauchi S."/>
            <person name="Kiss E."/>
            <person name="Kuo A."/>
            <person name="Drula E."/>
            <person name="Kohler A."/>
            <person name="Sanchez-Garcia M."/>
            <person name="Morin E."/>
            <person name="Andreopoulos B."/>
            <person name="Barry K.W."/>
            <person name="Bonito G."/>
            <person name="Buee M."/>
            <person name="Carver A."/>
            <person name="Chen C."/>
            <person name="Cichocki N."/>
            <person name="Clum A."/>
            <person name="Culley D."/>
            <person name="Crous P.W."/>
            <person name="Fauchery L."/>
            <person name="Girlanda M."/>
            <person name="Hayes R.D."/>
            <person name="Keri Z."/>
            <person name="LaButti K."/>
            <person name="Lipzen A."/>
            <person name="Lombard V."/>
            <person name="Magnuson J."/>
            <person name="Maillard F."/>
            <person name="Murat C."/>
            <person name="Nolan M."/>
            <person name="Ohm R.A."/>
            <person name="Pangilinan J."/>
            <person name="Pereira M.F."/>
            <person name="Perotto S."/>
            <person name="Peter M."/>
            <person name="Pfister S."/>
            <person name="Riley R."/>
            <person name="Sitrit Y."/>
            <person name="Stielow J.B."/>
            <person name="Szollosi G."/>
            <person name="Zifcakova L."/>
            <person name="Stursova M."/>
            <person name="Spatafora J.W."/>
            <person name="Tedersoo L."/>
            <person name="Vaario L.M."/>
            <person name="Yamada A."/>
            <person name="Yan M."/>
            <person name="Wang P."/>
            <person name="Xu J."/>
            <person name="Bruns T."/>
            <person name="Baldrian P."/>
            <person name="Vilgalys R."/>
            <person name="Dunand C."/>
            <person name="Henrissat B."/>
            <person name="Grigoriev I.V."/>
            <person name="Hibbett D."/>
            <person name="Nagy L.G."/>
            <person name="Martin F.M."/>
        </authorList>
    </citation>
    <scope>NUCLEOTIDE SEQUENCE</scope>
    <source>
        <strain evidence="1">P2</strain>
    </source>
</reference>
<dbReference type="Proteomes" id="UP000886501">
    <property type="component" value="Unassembled WGS sequence"/>
</dbReference>
<evidence type="ECO:0000313" key="1">
    <source>
        <dbReference type="EMBL" id="KAF9642731.1"/>
    </source>
</evidence>
<comment type="caution">
    <text evidence="1">The sequence shown here is derived from an EMBL/GenBank/DDBJ whole genome shotgun (WGS) entry which is preliminary data.</text>
</comment>
<sequence length="340" mass="37033">MSFSSDGRFLACGTANLGIHLWKESPTGYTLHRKLISNTGVFSNVRVSPNGGSIVASLGPVVQLWHTTDSITSLSDPSTLTFQRSRNTFIMGFSPDEALAVVTRLGDETVVVLDLKSGTARLTIDTGMEVYAVGVAGSSVVVVGEGQIITWNLPAGNCAPNPRANVNDSVLTTTFNHPPFPHPALGPTTSVSPGLHHVAMVDWCGGHNWVNLYDVPTGQCLASVETESDAQPWFTLDGREVWSIPLYGKADGWKIIKDSESDVTKLEHLKPSTHPSGAFPRQSSCGYGVTNGGWVLNPSRKRLLWLPPSRRLNRRNRIWNGRFLALLERELLEPVILELE</sequence>
<organism evidence="1 2">
    <name type="scientific">Thelephora ganbajun</name>
    <name type="common">Ganba fungus</name>
    <dbReference type="NCBI Taxonomy" id="370292"/>
    <lineage>
        <taxon>Eukaryota</taxon>
        <taxon>Fungi</taxon>
        <taxon>Dikarya</taxon>
        <taxon>Basidiomycota</taxon>
        <taxon>Agaricomycotina</taxon>
        <taxon>Agaricomycetes</taxon>
        <taxon>Thelephorales</taxon>
        <taxon>Thelephoraceae</taxon>
        <taxon>Thelephora</taxon>
    </lineage>
</organism>
<accession>A0ACB6YZC7</accession>
<dbReference type="EMBL" id="MU118373">
    <property type="protein sequence ID" value="KAF9642731.1"/>
    <property type="molecule type" value="Genomic_DNA"/>
</dbReference>
<reference evidence="1" key="1">
    <citation type="submission" date="2019-10" db="EMBL/GenBank/DDBJ databases">
        <authorList>
            <consortium name="DOE Joint Genome Institute"/>
            <person name="Kuo A."/>
            <person name="Miyauchi S."/>
            <person name="Kiss E."/>
            <person name="Drula E."/>
            <person name="Kohler A."/>
            <person name="Sanchez-Garcia M."/>
            <person name="Andreopoulos B."/>
            <person name="Barry K.W."/>
            <person name="Bonito G."/>
            <person name="Buee M."/>
            <person name="Carver A."/>
            <person name="Chen C."/>
            <person name="Cichocki N."/>
            <person name="Clum A."/>
            <person name="Culley D."/>
            <person name="Crous P.W."/>
            <person name="Fauchery L."/>
            <person name="Girlanda M."/>
            <person name="Hayes R."/>
            <person name="Keri Z."/>
            <person name="Labutti K."/>
            <person name="Lipzen A."/>
            <person name="Lombard V."/>
            <person name="Magnuson J."/>
            <person name="Maillard F."/>
            <person name="Morin E."/>
            <person name="Murat C."/>
            <person name="Nolan M."/>
            <person name="Ohm R."/>
            <person name="Pangilinan J."/>
            <person name="Pereira M."/>
            <person name="Perotto S."/>
            <person name="Peter M."/>
            <person name="Riley R."/>
            <person name="Sitrit Y."/>
            <person name="Stielow B."/>
            <person name="Szollosi G."/>
            <person name="Zifcakova L."/>
            <person name="Stursova M."/>
            <person name="Spatafora J.W."/>
            <person name="Tedersoo L."/>
            <person name="Vaario L.-M."/>
            <person name="Yamada A."/>
            <person name="Yan M."/>
            <person name="Wang P."/>
            <person name="Xu J."/>
            <person name="Bruns T."/>
            <person name="Baldrian P."/>
            <person name="Vilgalys R."/>
            <person name="Henrissat B."/>
            <person name="Grigoriev I.V."/>
            <person name="Hibbett D."/>
            <person name="Nagy L.G."/>
            <person name="Martin F.M."/>
        </authorList>
    </citation>
    <scope>NUCLEOTIDE SEQUENCE</scope>
    <source>
        <strain evidence="1">P2</strain>
    </source>
</reference>
<proteinExistence type="predicted"/>
<name>A0ACB6YZC7_THEGA</name>
<keyword evidence="2" id="KW-1185">Reference proteome</keyword>